<evidence type="ECO:0000256" key="1">
    <source>
        <dbReference type="ARBA" id="ARBA00004236"/>
    </source>
</evidence>
<feature type="compositionally biased region" description="Pro residues" evidence="10">
    <location>
        <begin position="1042"/>
        <end position="1054"/>
    </location>
</feature>
<feature type="compositionally biased region" description="Polar residues" evidence="10">
    <location>
        <begin position="1093"/>
        <end position="1107"/>
    </location>
</feature>
<feature type="compositionally biased region" description="Basic and acidic residues" evidence="10">
    <location>
        <begin position="1523"/>
        <end position="1535"/>
    </location>
</feature>
<feature type="compositionally biased region" description="Basic and acidic residues" evidence="10">
    <location>
        <begin position="1192"/>
        <end position="1221"/>
    </location>
</feature>
<dbReference type="Gene3D" id="2.30.29.30">
    <property type="entry name" value="Pleckstrin-homology domain (PH domain)/Phosphotyrosine-binding domain (PTB)"/>
    <property type="match status" value="1"/>
</dbReference>
<evidence type="ECO:0000256" key="7">
    <source>
        <dbReference type="ARBA" id="ARBA00022737"/>
    </source>
</evidence>
<dbReference type="GO" id="GO:0005886">
    <property type="term" value="C:plasma membrane"/>
    <property type="evidence" value="ECO:0007669"/>
    <property type="project" value="UniProtKB-SubCell"/>
</dbReference>
<evidence type="ECO:0000256" key="2">
    <source>
        <dbReference type="ARBA" id="ARBA00004496"/>
    </source>
</evidence>
<evidence type="ECO:0000256" key="4">
    <source>
        <dbReference type="ARBA" id="ARBA00022475"/>
    </source>
</evidence>
<evidence type="ECO:0000259" key="11">
    <source>
        <dbReference type="Pfam" id="PF16000"/>
    </source>
</evidence>
<protein>
    <submittedName>
        <fullName evidence="13">Leucine-rich repeat-containing protein 16A</fullName>
    </submittedName>
</protein>
<dbReference type="PANTHER" id="PTHR24112">
    <property type="entry name" value="LEUCINE-RICH REPEAT, ISOFORM F-RELATED"/>
    <property type="match status" value="1"/>
</dbReference>
<feature type="coiled-coil region" evidence="9">
    <location>
        <begin position="828"/>
        <end position="855"/>
    </location>
</feature>
<feature type="compositionally biased region" description="Basic and acidic residues" evidence="10">
    <location>
        <begin position="950"/>
        <end position="966"/>
    </location>
</feature>
<feature type="domain" description="CARMIL C-terminal" evidence="11">
    <location>
        <begin position="760"/>
        <end position="1029"/>
    </location>
</feature>
<feature type="compositionally biased region" description="Gly residues" evidence="10">
    <location>
        <begin position="1290"/>
        <end position="1300"/>
    </location>
</feature>
<dbReference type="GO" id="GO:0016477">
    <property type="term" value="P:cell migration"/>
    <property type="evidence" value="ECO:0007669"/>
    <property type="project" value="TreeGrafter"/>
</dbReference>
<dbReference type="EMBL" id="MU827781">
    <property type="protein sequence ID" value="KAJ7337236.1"/>
    <property type="molecule type" value="Genomic_DNA"/>
</dbReference>
<dbReference type="InterPro" id="IPR001611">
    <property type="entry name" value="Leu-rich_rpt"/>
</dbReference>
<evidence type="ECO:0000256" key="5">
    <source>
        <dbReference type="ARBA" id="ARBA00022490"/>
    </source>
</evidence>
<comment type="subcellular location">
    <subcellularLocation>
        <location evidence="1">Cell membrane</location>
    </subcellularLocation>
    <subcellularLocation>
        <location evidence="2">Cytoplasm</location>
    </subcellularLocation>
</comment>
<evidence type="ECO:0000259" key="12">
    <source>
        <dbReference type="Pfam" id="PF17888"/>
    </source>
</evidence>
<keyword evidence="4" id="KW-1003">Cell membrane</keyword>
<dbReference type="Pfam" id="PF13516">
    <property type="entry name" value="LRR_6"/>
    <property type="match status" value="5"/>
</dbReference>
<dbReference type="InterPro" id="IPR011993">
    <property type="entry name" value="PH-like_dom_sf"/>
</dbReference>
<dbReference type="SMART" id="SM00368">
    <property type="entry name" value="LRR_RI"/>
    <property type="match status" value="8"/>
</dbReference>
<feature type="compositionally biased region" description="Basic and acidic residues" evidence="10">
    <location>
        <begin position="917"/>
        <end position="930"/>
    </location>
</feature>
<keyword evidence="6" id="KW-0433">Leucine-rich repeat</keyword>
<keyword evidence="8" id="KW-0472">Membrane</keyword>
<dbReference type="PANTHER" id="PTHR24112:SF66">
    <property type="entry name" value="LEUCINE-RICH REPEAT, ISOFORM F"/>
    <property type="match status" value="1"/>
</dbReference>
<dbReference type="Gene3D" id="3.80.10.10">
    <property type="entry name" value="Ribonuclease Inhibitor"/>
    <property type="match status" value="1"/>
</dbReference>
<dbReference type="InterPro" id="IPR032675">
    <property type="entry name" value="LRR_dom_sf"/>
</dbReference>
<comment type="similarity">
    <text evidence="3">Belongs to the CARMIL family.</text>
</comment>
<dbReference type="InterPro" id="IPR041245">
    <property type="entry name" value="CARMIL_PH"/>
</dbReference>
<organism evidence="13 14">
    <name type="scientific">Desmophyllum pertusum</name>
    <dbReference type="NCBI Taxonomy" id="174260"/>
    <lineage>
        <taxon>Eukaryota</taxon>
        <taxon>Metazoa</taxon>
        <taxon>Cnidaria</taxon>
        <taxon>Anthozoa</taxon>
        <taxon>Hexacorallia</taxon>
        <taxon>Scleractinia</taxon>
        <taxon>Caryophylliina</taxon>
        <taxon>Caryophylliidae</taxon>
        <taxon>Desmophyllum</taxon>
    </lineage>
</organism>
<dbReference type="InterPro" id="IPR051279">
    <property type="entry name" value="PP1-Reg/Actin-Interact_Protein"/>
</dbReference>
<feature type="compositionally biased region" description="Basic and acidic residues" evidence="10">
    <location>
        <begin position="1123"/>
        <end position="1179"/>
    </location>
</feature>
<dbReference type="SUPFAM" id="SSF52047">
    <property type="entry name" value="RNI-like"/>
    <property type="match status" value="2"/>
</dbReference>
<dbReference type="GO" id="GO:0034315">
    <property type="term" value="P:regulation of Arp2/3 complex-mediated actin nucleation"/>
    <property type="evidence" value="ECO:0007669"/>
    <property type="project" value="TreeGrafter"/>
</dbReference>
<feature type="compositionally biased region" description="Basic and acidic residues" evidence="10">
    <location>
        <begin position="1056"/>
        <end position="1065"/>
    </location>
</feature>
<keyword evidence="9" id="KW-0175">Coiled coil</keyword>
<dbReference type="InterPro" id="IPR031943">
    <property type="entry name" value="CARMIL_C"/>
</dbReference>
<dbReference type="Proteomes" id="UP001163046">
    <property type="component" value="Unassembled WGS sequence"/>
</dbReference>
<evidence type="ECO:0000256" key="3">
    <source>
        <dbReference type="ARBA" id="ARBA00007298"/>
    </source>
</evidence>
<sequence>MADDSAEIEPGLLENVQLAIRRNIELAFVKKAKIEFKGDRAEARILALSAHRFYVLTSSKNGCKVDFSMHVLEIQKIESSKPLLLTLICGDKSHYFRVLQPKDCTDIIAHILASLKSNFPTGSPDRLLRVVYGPPEESDDRQAQVTTLVNNLRNTGGDVEIGPCGGFSKVYVSMCDFYGQPHWKKLFGYTKKDLVPLISTLEYNDWFTKVTCDSFKLGSEVCDAIIKVIRKSSTIEELVLDSASFGRENCQKLALALTSNPKTSLHSLSLNSNSIEDRGLMHISGAFSKLPQGLVCLSLADNGITSKGASSLGQALKTNKYNESSLHRLDLSRNPLKGDGVAGLCDFLAKPNMLTHLDLSATECPLDLLFGALIRGCAQQLASINLAGNSFTSKKTKDAIVPPSFKQFFSSSQALKFLDVSDCKLHADAVRAILEGLRENSVLCEVELNISNNELRGPGAKAIAENIANLKCVSRLDISDNSFEMDLIRILEKLYKNKTLKYLNLGQNTRQRSSSAVMEALVQLISEENSHIESISLTESKLKHDIIPLLDALGTNETLKELDISGNQMGDEGARILGKALQINTKLRTLNWDKNGTTYRGFADIAAALECNHTLLSMPMPLHDAAQSLKPQTEQHLRKIEKLLLRNQSPHKVVTEQAYRLQQGLLLTSTQQQMVDRLVVQLQDLVSELRPSKDPDVKSEIKTAKHFVQDADKLKQLLLKFHLCTNDSDIEARFAELSGDFYKAAEDKMKNNMDKMIDCAKEVCPYITSSDDVKSRLQAVVQGKSSLSETFVDEVILTRAAAGIANRLSEDKLTVASIMADTIMEMVIHQLEKSVNKMELLLKDHRNKMDDKDGETEKSAEEDDVAAVARQARNRLSSAQLTVPVTEGIEPGGRSNKRRPTVNRRPSPSRVPEEDEKDNKEEVKVAKEEVVEMPPPQLVVAPPNADFTDMETKASDLKHLVKDRARPPQKRRLPTRPSNRPGVANGSAQDEGGEEEDIEVFWSKAESKPVEEPSVVVTPDKSTKKTSVTKSPPSTATTSSKTPPPRPAPKPKPSPKAKDGEENKKSGWIPKGGISLPGFFKKKGSRDRAATAPGTTDTASTAWYTNNEAEKKKNAESRNGAPSKEEPKAPKERVPSEKKPEVSKEKVPSEKKPEVSKERVPSEKKPEVSKERVPSEKKPTVTIEKAASGKEPPCDKKQEVPKQRTPSEKTPEVTIERRERAPSGGKPEVTRPPIMGVKPFGLPRDRVSTETASRVPSAQPRDRASTGDKSLTKPAPEEPAKPRGPPKFGIGIGGAAGGGLLAEMKLRQERAASLGRNKPADKPAESKPAAPGPKVTMGSTETDAEVAKEGLVKPSSFKRPRLPSGTPPKPAPRPGKKDSKKEPQEEKKEEKKEEKAEVKKEVKPEEKKELKPEEKKQEKPEVKKEVKPEEKKEEKPEVKKEVKPEEKKEDKPEVKSEEKKEETPEVKKEEISEKKGEKLEMKKEDEADGKKEDPEEEKAKKVEEKEKTVEDTEKGTENVPVEEVNKKEEERKEEDTQMNVGVDEKEEKPSEEIEEPKEKAKEKLEDVIPDTGVSKGEETTEGKIVWMER</sequence>
<evidence type="ECO:0000256" key="8">
    <source>
        <dbReference type="ARBA" id="ARBA00023136"/>
    </source>
</evidence>
<gene>
    <name evidence="13" type="primary">LRRC16A</name>
    <name evidence="13" type="ORF">OS493_010093</name>
</gene>
<evidence type="ECO:0000256" key="6">
    <source>
        <dbReference type="ARBA" id="ARBA00022614"/>
    </source>
</evidence>
<evidence type="ECO:0000256" key="10">
    <source>
        <dbReference type="SAM" id="MobiDB-lite"/>
    </source>
</evidence>
<reference evidence="13" key="1">
    <citation type="submission" date="2023-01" db="EMBL/GenBank/DDBJ databases">
        <title>Genome assembly of the deep-sea coral Lophelia pertusa.</title>
        <authorList>
            <person name="Herrera S."/>
            <person name="Cordes E."/>
        </authorList>
    </citation>
    <scope>NUCLEOTIDE SEQUENCE</scope>
    <source>
        <strain evidence="13">USNM1676648</strain>
        <tissue evidence="13">Polyp</tissue>
    </source>
</reference>
<comment type="caution">
    <text evidence="13">The sequence shown here is derived from an EMBL/GenBank/DDBJ whole genome shotgun (WGS) entry which is preliminary data.</text>
</comment>
<keyword evidence="14" id="KW-1185">Reference proteome</keyword>
<evidence type="ECO:0000313" key="14">
    <source>
        <dbReference type="Proteomes" id="UP001163046"/>
    </source>
</evidence>
<dbReference type="GO" id="GO:0005737">
    <property type="term" value="C:cytoplasm"/>
    <property type="evidence" value="ECO:0007669"/>
    <property type="project" value="UniProtKB-SubCell"/>
</dbReference>
<proteinExistence type="inferred from homology"/>
<feature type="region of interest" description="Disordered" evidence="10">
    <location>
        <begin position="875"/>
        <end position="1589"/>
    </location>
</feature>
<evidence type="ECO:0000313" key="13">
    <source>
        <dbReference type="EMBL" id="KAJ7337236.1"/>
    </source>
</evidence>
<feature type="compositionally biased region" description="Low complexity" evidence="10">
    <location>
        <begin position="1012"/>
        <end position="1041"/>
    </location>
</feature>
<keyword evidence="5" id="KW-0963">Cytoplasm</keyword>
<name>A0A9X0CHE5_9CNID</name>
<feature type="domain" description="CARMIL pleckstrin homology" evidence="12">
    <location>
        <begin position="27"/>
        <end position="120"/>
    </location>
</feature>
<feature type="compositionally biased region" description="Basic and acidic residues" evidence="10">
    <location>
        <begin position="1542"/>
        <end position="1566"/>
    </location>
</feature>
<dbReference type="Pfam" id="PF16000">
    <property type="entry name" value="CARMIL_C"/>
    <property type="match status" value="1"/>
</dbReference>
<dbReference type="GO" id="GO:0030027">
    <property type="term" value="C:lamellipodium"/>
    <property type="evidence" value="ECO:0007669"/>
    <property type="project" value="TreeGrafter"/>
</dbReference>
<accession>A0A9X0CHE5</accession>
<dbReference type="Pfam" id="PF17888">
    <property type="entry name" value="Carm_PH"/>
    <property type="match status" value="1"/>
</dbReference>
<keyword evidence="7" id="KW-0677">Repeat</keyword>
<feature type="compositionally biased region" description="Basic and acidic residues" evidence="10">
    <location>
        <begin position="1375"/>
        <end position="1516"/>
    </location>
</feature>
<feature type="compositionally biased region" description="Basic and acidic residues" evidence="10">
    <location>
        <begin position="1575"/>
        <end position="1589"/>
    </location>
</feature>
<dbReference type="OrthoDB" id="18598at2759"/>
<evidence type="ECO:0000256" key="9">
    <source>
        <dbReference type="SAM" id="Coils"/>
    </source>
</evidence>